<feature type="compositionally biased region" description="Polar residues" evidence="1">
    <location>
        <begin position="98"/>
        <end position="125"/>
    </location>
</feature>
<organism evidence="2 3">
    <name type="scientific">Araneus ventricosus</name>
    <name type="common">Orbweaver spider</name>
    <name type="synonym">Epeira ventricosa</name>
    <dbReference type="NCBI Taxonomy" id="182803"/>
    <lineage>
        <taxon>Eukaryota</taxon>
        <taxon>Metazoa</taxon>
        <taxon>Ecdysozoa</taxon>
        <taxon>Arthropoda</taxon>
        <taxon>Chelicerata</taxon>
        <taxon>Arachnida</taxon>
        <taxon>Araneae</taxon>
        <taxon>Araneomorphae</taxon>
        <taxon>Entelegynae</taxon>
        <taxon>Araneoidea</taxon>
        <taxon>Araneidae</taxon>
        <taxon>Araneus</taxon>
    </lineage>
</organism>
<reference evidence="2 3" key="1">
    <citation type="journal article" date="2019" name="Sci. Rep.">
        <title>Orb-weaving spider Araneus ventricosus genome elucidates the spidroin gene catalogue.</title>
        <authorList>
            <person name="Kono N."/>
            <person name="Nakamura H."/>
            <person name="Ohtoshi R."/>
            <person name="Moran D.A.P."/>
            <person name="Shinohara A."/>
            <person name="Yoshida Y."/>
            <person name="Fujiwara M."/>
            <person name="Mori M."/>
            <person name="Tomita M."/>
            <person name="Arakawa K."/>
        </authorList>
    </citation>
    <scope>NUCLEOTIDE SEQUENCE [LARGE SCALE GENOMIC DNA]</scope>
</reference>
<proteinExistence type="predicted"/>
<comment type="caution">
    <text evidence="2">The sequence shown here is derived from an EMBL/GenBank/DDBJ whole genome shotgun (WGS) entry which is preliminary data.</text>
</comment>
<sequence length="306" mass="33977">MFILQKLLVWIFTHNRSLPTRLSPPATTWQRKWTVTACSNPERAPRTWKVFPVPLRPSKRAKIITLSCEAVSGEGITPESVVVASEWHNDFRREDSASPPQRVTTTQIDTPANYSTPAQQPTRSNVISRVPIASSSSAVSAPSNSNVMTHHRSTSLTTPDMNTVSHIFADWVYRMSPRVSSQDFPASFQNVSQYLQLQPSHQQQSRTSLTSFLGPSQASSGPSCQSTTHLAPHSSFASSLAPETMMHSSYSQHEHPARCISLLTSNSSRHFELPLCSPPFRPFSLLYGFPFLRPTVVIQPTASTFI</sequence>
<name>A0A4Y2V308_ARAVE</name>
<feature type="region of interest" description="Disordered" evidence="1">
    <location>
        <begin position="91"/>
        <end position="159"/>
    </location>
</feature>
<dbReference type="AlphaFoldDB" id="A0A4Y2V308"/>
<feature type="compositionally biased region" description="Polar residues" evidence="1">
    <location>
        <begin position="206"/>
        <end position="229"/>
    </location>
</feature>
<gene>
    <name evidence="2" type="ORF">AVEN_122602_1</name>
</gene>
<accession>A0A4Y2V308</accession>
<protein>
    <submittedName>
        <fullName evidence="2">Uncharacterized protein</fullName>
    </submittedName>
</protein>
<evidence type="ECO:0000313" key="3">
    <source>
        <dbReference type="Proteomes" id="UP000499080"/>
    </source>
</evidence>
<dbReference type="EMBL" id="BGPR01042371">
    <property type="protein sequence ID" value="GBO18774.1"/>
    <property type="molecule type" value="Genomic_DNA"/>
</dbReference>
<feature type="compositionally biased region" description="Low complexity" evidence="1">
    <location>
        <begin position="126"/>
        <end position="147"/>
    </location>
</feature>
<evidence type="ECO:0000256" key="1">
    <source>
        <dbReference type="SAM" id="MobiDB-lite"/>
    </source>
</evidence>
<keyword evidence="3" id="KW-1185">Reference proteome</keyword>
<dbReference type="Proteomes" id="UP000499080">
    <property type="component" value="Unassembled WGS sequence"/>
</dbReference>
<evidence type="ECO:0000313" key="2">
    <source>
        <dbReference type="EMBL" id="GBO18774.1"/>
    </source>
</evidence>
<feature type="region of interest" description="Disordered" evidence="1">
    <location>
        <begin position="205"/>
        <end position="230"/>
    </location>
</feature>